<feature type="compositionally biased region" description="Basic residues" evidence="1">
    <location>
        <begin position="72"/>
        <end position="85"/>
    </location>
</feature>
<feature type="compositionally biased region" description="Polar residues" evidence="1">
    <location>
        <begin position="230"/>
        <end position="240"/>
    </location>
</feature>
<keyword evidence="3" id="KW-1185">Reference proteome</keyword>
<evidence type="ECO:0000313" key="3">
    <source>
        <dbReference type="Proteomes" id="UP001163828"/>
    </source>
</evidence>
<feature type="compositionally biased region" description="Low complexity" evidence="1">
    <location>
        <begin position="31"/>
        <end position="61"/>
    </location>
</feature>
<dbReference type="Proteomes" id="UP001163828">
    <property type="component" value="Unassembled WGS sequence"/>
</dbReference>
<evidence type="ECO:0000256" key="1">
    <source>
        <dbReference type="SAM" id="MobiDB-lite"/>
    </source>
</evidence>
<feature type="compositionally biased region" description="Basic and acidic residues" evidence="1">
    <location>
        <begin position="87"/>
        <end position="107"/>
    </location>
</feature>
<feature type="region of interest" description="Disordered" evidence="1">
    <location>
        <begin position="217"/>
        <end position="249"/>
    </location>
</feature>
<protein>
    <submittedName>
        <fullName evidence="2">Uncharacterized protein</fullName>
    </submittedName>
</protein>
<comment type="caution">
    <text evidence="2">The sequence shown here is derived from an EMBL/GenBank/DDBJ whole genome shotgun (WGS) entry which is preliminary data.</text>
</comment>
<dbReference type="EMBL" id="MU790555">
    <property type="protein sequence ID" value="KAJ3998610.1"/>
    <property type="molecule type" value="Genomic_DNA"/>
</dbReference>
<proteinExistence type="predicted"/>
<name>A0ABQ8QJA8_9AGAR</name>
<feature type="region of interest" description="Disordered" evidence="1">
    <location>
        <begin position="28"/>
        <end position="113"/>
    </location>
</feature>
<sequence length="264" mass="30026">MARCQFCRQCTCRVRDTEPMLYQWVPERPESPTLSMPSLSTCSSSSTASSPAPSFPPSLHSTKARHYESKSVKQHGYSKAHKVQGKHTPDSYHPTVDDSSVRQDATAKLRSRPSISAFEPEVRTHTLNGEFIRYPVTDENDKHNYYMQRMGSHPTQSLQSKPNVISSYRKTGPKLSSEPNEHTVITITNNRIMSFEIDPAHDPRDWIVEKTAQRTIRRDDNKAIEKPSPSLDSKNSTRTSEPPKPFGQFLHQFRMLALRAGKRS</sequence>
<reference evidence="2" key="1">
    <citation type="submission" date="2022-08" db="EMBL/GenBank/DDBJ databases">
        <authorList>
            <consortium name="DOE Joint Genome Institute"/>
            <person name="Min B."/>
            <person name="Riley R."/>
            <person name="Sierra-Patev S."/>
            <person name="Naranjo-Ortiz M."/>
            <person name="Looney B."/>
            <person name="Konkel Z."/>
            <person name="Slot J.C."/>
            <person name="Sakamoto Y."/>
            <person name="Steenwyk J.L."/>
            <person name="Rokas A."/>
            <person name="Carro J."/>
            <person name="Camarero S."/>
            <person name="Ferreira P."/>
            <person name="Molpeceres G."/>
            <person name="Ruiz-Duenas F.J."/>
            <person name="Serrano A."/>
            <person name="Henrissat B."/>
            <person name="Drula E."/>
            <person name="Hughes K.W."/>
            <person name="Mata J.L."/>
            <person name="Ishikawa N.K."/>
            <person name="Vargas-Isla R."/>
            <person name="Ushijima S."/>
            <person name="Smith C.A."/>
            <person name="Ahrendt S."/>
            <person name="Andreopoulos W."/>
            <person name="He G."/>
            <person name="Labutti K."/>
            <person name="Lipzen A."/>
            <person name="Ng V."/>
            <person name="Sandor L."/>
            <person name="Barry K."/>
            <person name="Martinez A.T."/>
            <person name="Xiao Y."/>
            <person name="Gibbons J.G."/>
            <person name="Terashima K."/>
            <person name="Hibbett D.S."/>
            <person name="Grigoriev I.V."/>
        </authorList>
    </citation>
    <scope>NUCLEOTIDE SEQUENCE</scope>
    <source>
        <strain evidence="2">TFB10827</strain>
    </source>
</reference>
<gene>
    <name evidence="2" type="ORF">F5050DRAFT_1191895</name>
</gene>
<organism evidence="2 3">
    <name type="scientific">Lentinula boryana</name>
    <dbReference type="NCBI Taxonomy" id="40481"/>
    <lineage>
        <taxon>Eukaryota</taxon>
        <taxon>Fungi</taxon>
        <taxon>Dikarya</taxon>
        <taxon>Basidiomycota</taxon>
        <taxon>Agaricomycotina</taxon>
        <taxon>Agaricomycetes</taxon>
        <taxon>Agaricomycetidae</taxon>
        <taxon>Agaricales</taxon>
        <taxon>Marasmiineae</taxon>
        <taxon>Omphalotaceae</taxon>
        <taxon>Lentinula</taxon>
    </lineage>
</organism>
<accession>A0ABQ8QJA8</accession>
<evidence type="ECO:0000313" key="2">
    <source>
        <dbReference type="EMBL" id="KAJ3998610.1"/>
    </source>
</evidence>